<feature type="domain" description="ABC transporter" evidence="11">
    <location>
        <begin position="774"/>
        <end position="1008"/>
    </location>
</feature>
<dbReference type="SUPFAM" id="SSF53756">
    <property type="entry name" value="UDP-Glycosyltransferase/glycogen phosphorylase"/>
    <property type="match status" value="1"/>
</dbReference>
<feature type="domain" description="ABC transmembrane type-1" evidence="12">
    <location>
        <begin position="443"/>
        <end position="740"/>
    </location>
</feature>
<proteinExistence type="predicted"/>
<feature type="transmembrane region" description="Helical" evidence="10">
    <location>
        <begin position="599"/>
        <end position="617"/>
    </location>
</feature>
<organism evidence="13 14">
    <name type="scientific">Desulfobulbus oralis</name>
    <dbReference type="NCBI Taxonomy" id="1986146"/>
    <lineage>
        <taxon>Bacteria</taxon>
        <taxon>Pseudomonadati</taxon>
        <taxon>Thermodesulfobacteriota</taxon>
        <taxon>Desulfobulbia</taxon>
        <taxon>Desulfobulbales</taxon>
        <taxon>Desulfobulbaceae</taxon>
        <taxon>Desulfobulbus</taxon>
    </lineage>
</organism>
<evidence type="ECO:0000313" key="14">
    <source>
        <dbReference type="Proteomes" id="UP000239867"/>
    </source>
</evidence>
<feature type="transmembrane region" description="Helical" evidence="10">
    <location>
        <begin position="572"/>
        <end position="593"/>
    </location>
</feature>
<evidence type="ECO:0000256" key="7">
    <source>
        <dbReference type="ARBA" id="ARBA00022989"/>
    </source>
</evidence>
<accession>A0A2L1GLN4</accession>
<evidence type="ECO:0000256" key="5">
    <source>
        <dbReference type="ARBA" id="ARBA00022741"/>
    </source>
</evidence>
<dbReference type="SUPFAM" id="SSF90123">
    <property type="entry name" value="ABC transporter transmembrane region"/>
    <property type="match status" value="1"/>
</dbReference>
<dbReference type="CDD" id="cd03801">
    <property type="entry name" value="GT4_PimA-like"/>
    <property type="match status" value="1"/>
</dbReference>
<evidence type="ECO:0000313" key="13">
    <source>
        <dbReference type="EMBL" id="AVD70564.1"/>
    </source>
</evidence>
<dbReference type="GO" id="GO:0016757">
    <property type="term" value="F:glycosyltransferase activity"/>
    <property type="evidence" value="ECO:0007669"/>
    <property type="project" value="UniProtKB-ARBA"/>
</dbReference>
<feature type="transmembrane region" description="Helical" evidence="10">
    <location>
        <begin position="493"/>
        <end position="521"/>
    </location>
</feature>
<dbReference type="InterPro" id="IPR039421">
    <property type="entry name" value="Type_1_exporter"/>
</dbReference>
<evidence type="ECO:0000256" key="1">
    <source>
        <dbReference type="ARBA" id="ARBA00004651"/>
    </source>
</evidence>
<dbReference type="GO" id="GO:0015421">
    <property type="term" value="F:ABC-type oligopeptide transporter activity"/>
    <property type="evidence" value="ECO:0007669"/>
    <property type="project" value="TreeGrafter"/>
</dbReference>
<dbReference type="Gene3D" id="3.40.50.2000">
    <property type="entry name" value="Glycogen Phosphorylase B"/>
    <property type="match status" value="2"/>
</dbReference>
<dbReference type="RefSeq" id="WP_104935861.1">
    <property type="nucleotide sequence ID" value="NZ_CP021255.1"/>
</dbReference>
<dbReference type="InterPro" id="IPR003439">
    <property type="entry name" value="ABC_transporter-like_ATP-bd"/>
</dbReference>
<dbReference type="PANTHER" id="PTHR43394">
    <property type="entry name" value="ATP-DEPENDENT PERMEASE MDL1, MITOCHONDRIAL"/>
    <property type="match status" value="1"/>
</dbReference>
<dbReference type="InterPro" id="IPR017871">
    <property type="entry name" value="ABC_transporter-like_CS"/>
</dbReference>
<dbReference type="InterPro" id="IPR003593">
    <property type="entry name" value="AAA+_ATPase"/>
</dbReference>
<dbReference type="PROSITE" id="PS00211">
    <property type="entry name" value="ABC_TRANSPORTER_1"/>
    <property type="match status" value="1"/>
</dbReference>
<dbReference type="Pfam" id="PF13439">
    <property type="entry name" value="Glyco_transf_4"/>
    <property type="match status" value="1"/>
</dbReference>
<dbReference type="InterPro" id="IPR027417">
    <property type="entry name" value="P-loop_NTPase"/>
</dbReference>
<reference evidence="13 14" key="1">
    <citation type="journal article" date="2018" name="MBio">
        <title>Insights into the evolution of host association through the isolation and characterization of a novel human periodontal pathobiont, Desulfobulbus oralis.</title>
        <authorList>
            <person name="Cross K.L."/>
            <person name="Chirania P."/>
            <person name="Xiong W."/>
            <person name="Beall C.J."/>
            <person name="Elkins J.G."/>
            <person name="Giannone R.J."/>
            <person name="Griffen A.L."/>
            <person name="Guss A.M."/>
            <person name="Hettich R.L."/>
            <person name="Joshi S.S."/>
            <person name="Mokrzan E.M."/>
            <person name="Martin R.K."/>
            <person name="Zhulin I.B."/>
            <person name="Leys E.J."/>
            <person name="Podar M."/>
        </authorList>
    </citation>
    <scope>NUCLEOTIDE SEQUENCE [LARGE SCALE GENOMIC DNA]</scope>
    <source>
        <strain evidence="13 14">ORNL</strain>
    </source>
</reference>
<evidence type="ECO:0000256" key="6">
    <source>
        <dbReference type="ARBA" id="ARBA00022840"/>
    </source>
</evidence>
<dbReference type="InterPro" id="IPR011527">
    <property type="entry name" value="ABC1_TM_dom"/>
</dbReference>
<dbReference type="Proteomes" id="UP000239867">
    <property type="component" value="Chromosome"/>
</dbReference>
<dbReference type="Pfam" id="PF00005">
    <property type="entry name" value="ABC_tran"/>
    <property type="match status" value="1"/>
</dbReference>
<evidence type="ECO:0000256" key="10">
    <source>
        <dbReference type="SAM" id="Phobius"/>
    </source>
</evidence>
<dbReference type="Gene3D" id="1.20.1560.10">
    <property type="entry name" value="ABC transporter type 1, transmembrane domain"/>
    <property type="match status" value="1"/>
</dbReference>
<feature type="compositionally biased region" description="Basic and acidic residues" evidence="9">
    <location>
        <begin position="389"/>
        <end position="404"/>
    </location>
</feature>
<keyword evidence="6" id="KW-0067">ATP-binding</keyword>
<dbReference type="PROSITE" id="PS50893">
    <property type="entry name" value="ABC_TRANSPORTER_2"/>
    <property type="match status" value="1"/>
</dbReference>
<dbReference type="InterPro" id="IPR028098">
    <property type="entry name" value="Glyco_trans_4-like_N"/>
</dbReference>
<name>A0A2L1GLN4_9BACT</name>
<dbReference type="SMART" id="SM00382">
    <property type="entry name" value="AAA"/>
    <property type="match status" value="1"/>
</dbReference>
<protein>
    <submittedName>
        <fullName evidence="13">Uncharacterized protein</fullName>
    </submittedName>
</protein>
<evidence type="ECO:0000256" key="3">
    <source>
        <dbReference type="ARBA" id="ARBA00022475"/>
    </source>
</evidence>
<keyword evidence="2" id="KW-0813">Transport</keyword>
<keyword evidence="8 10" id="KW-0472">Membrane</keyword>
<keyword evidence="4 10" id="KW-0812">Transmembrane</keyword>
<evidence type="ECO:0000256" key="9">
    <source>
        <dbReference type="SAM" id="MobiDB-lite"/>
    </source>
</evidence>
<keyword evidence="3" id="KW-1003">Cell membrane</keyword>
<keyword evidence="14" id="KW-1185">Reference proteome</keyword>
<dbReference type="SUPFAM" id="SSF52540">
    <property type="entry name" value="P-loop containing nucleoside triphosphate hydrolases"/>
    <property type="match status" value="1"/>
</dbReference>
<dbReference type="Pfam" id="PF00664">
    <property type="entry name" value="ABC_membrane"/>
    <property type="match status" value="1"/>
</dbReference>
<dbReference type="GO" id="GO:0005524">
    <property type="term" value="F:ATP binding"/>
    <property type="evidence" value="ECO:0007669"/>
    <property type="project" value="UniProtKB-KW"/>
</dbReference>
<gene>
    <name evidence="13" type="ORF">CAY53_02940</name>
</gene>
<dbReference type="GO" id="GO:0005886">
    <property type="term" value="C:plasma membrane"/>
    <property type="evidence" value="ECO:0007669"/>
    <property type="project" value="UniProtKB-SubCell"/>
</dbReference>
<evidence type="ECO:0000259" key="12">
    <source>
        <dbReference type="PROSITE" id="PS50929"/>
    </source>
</evidence>
<evidence type="ECO:0000259" key="11">
    <source>
        <dbReference type="PROSITE" id="PS50893"/>
    </source>
</evidence>
<evidence type="ECO:0000256" key="2">
    <source>
        <dbReference type="ARBA" id="ARBA00022448"/>
    </source>
</evidence>
<dbReference type="KEGG" id="deo:CAY53_02940"/>
<evidence type="ECO:0000256" key="8">
    <source>
        <dbReference type="ARBA" id="ARBA00023136"/>
    </source>
</evidence>
<dbReference type="PANTHER" id="PTHR43394:SF1">
    <property type="entry name" value="ATP-BINDING CASSETTE SUB-FAMILY B MEMBER 10, MITOCHONDRIAL"/>
    <property type="match status" value="1"/>
</dbReference>
<dbReference type="FunFam" id="3.40.50.300:FF:000221">
    <property type="entry name" value="Multidrug ABC transporter ATP-binding protein"/>
    <property type="match status" value="1"/>
</dbReference>
<sequence length="1022" mass="110482">MRLAYVCADPGIPVFGAKGASIHVQEVIRAFRRQGLQVQLFAMRLGGEPPADLRDLPVHCLPEPPRGDTARRERAAMVSAGTVQDALRIAGPFDCVYERYSLWSCAGMEYAESQGIPGILEVNAPLIEEQIRHRELVHREEAERIAARVFAAAHAIIAVSPGVAAYLDGYPQSRGRVRVLANGIDPARFPAELFADRPQPDSPATFTIGFLGSLKPWHGLELLLDVFIAMHSQDPGLRLLLVGDGPERAGIERSIVQAGISDSVTLTGAVPPAEVANWLRQMDVGVAPYPEMEPFYFSPLKIYEYMAAALPVVASRVGGLDRVVREQKTGLLYPPGDAAGLQAALAGLRADPALCRRLGQAARDEALNRHSWDSVAARILAIAGLQIKEQGRHEDPSENTRKTGEGLSTPSKAPAGISAALPSLRRIFACFGPYLRRHTALLAGSLLALLAGIAAQLLEPWPLKIVIDWIVSDSPHSGFAKIPLLASLDSMQLLILLALSLVLIIALRGVLSYLSSIGFALAGSRTMARIRDDLYQHLQGLSLSFHNRAKTGELTLRVVSDVNLIGETMVTAIMPMLAHLLILAGMIGVMLWMNWQLTLFALLPWPLLWLISTHLGRKIHQMTRKLRKQEGAMAATAAESLAAIRDVQALSLEKNFADVFARVGQKSLGTGVQVKRLTANLERSADVMIGLSSAIVLWQGTLFVLVGELSPGDLIVFITYLKSTFRPIRMFAKYTSRMARAVAAGERIVDLMAEKADIEDLPDAVAAPPFKGSLCFEGVSFAYDPAHPILRGIDLSVPPGRHVAVVGPSGMGKSTLVSLILRLYDPSQGRVLIDGMDIRGFRLKSLREQISIVLPNSLLFAASIRDNIGYGAASASFAEIEQAARLANAHDFIMAMPNGYDTELGERGVTLSSGQQQRIAIARAALRQSPILILDEPTTGLDRSNEQAVIEALGKLARGRTVIMITHDLDLAARADQIVFLENGSIIEQGSHAELLGRGGSYAALFRARNPSASQGRETAGE</sequence>
<comment type="subcellular location">
    <subcellularLocation>
        <location evidence="1">Cell membrane</location>
        <topology evidence="1">Multi-pass membrane protein</topology>
    </subcellularLocation>
</comment>
<dbReference type="Gene3D" id="3.40.50.300">
    <property type="entry name" value="P-loop containing nucleotide triphosphate hydrolases"/>
    <property type="match status" value="1"/>
</dbReference>
<evidence type="ECO:0000256" key="4">
    <source>
        <dbReference type="ARBA" id="ARBA00022692"/>
    </source>
</evidence>
<dbReference type="Pfam" id="PF13692">
    <property type="entry name" value="Glyco_trans_1_4"/>
    <property type="match status" value="1"/>
</dbReference>
<dbReference type="GO" id="GO:0016887">
    <property type="term" value="F:ATP hydrolysis activity"/>
    <property type="evidence" value="ECO:0007669"/>
    <property type="project" value="InterPro"/>
</dbReference>
<dbReference type="AlphaFoldDB" id="A0A2L1GLN4"/>
<dbReference type="CDD" id="cd18564">
    <property type="entry name" value="ABC_6TM_exporter_like"/>
    <property type="match status" value="1"/>
</dbReference>
<dbReference type="OrthoDB" id="9772049at2"/>
<dbReference type="EMBL" id="CP021255">
    <property type="protein sequence ID" value="AVD70564.1"/>
    <property type="molecule type" value="Genomic_DNA"/>
</dbReference>
<keyword evidence="7 10" id="KW-1133">Transmembrane helix</keyword>
<dbReference type="PROSITE" id="PS50929">
    <property type="entry name" value="ABC_TM1F"/>
    <property type="match status" value="1"/>
</dbReference>
<feature type="transmembrane region" description="Helical" evidence="10">
    <location>
        <begin position="685"/>
        <end position="706"/>
    </location>
</feature>
<keyword evidence="5" id="KW-0547">Nucleotide-binding</keyword>
<feature type="region of interest" description="Disordered" evidence="9">
    <location>
        <begin position="389"/>
        <end position="414"/>
    </location>
</feature>
<dbReference type="InterPro" id="IPR036640">
    <property type="entry name" value="ABC1_TM_sf"/>
</dbReference>